<dbReference type="Pfam" id="PF13401">
    <property type="entry name" value="AAA_22"/>
    <property type="match status" value="1"/>
</dbReference>
<dbReference type="SMART" id="SM01074">
    <property type="entry name" value="Cdc6_C"/>
    <property type="match status" value="1"/>
</dbReference>
<dbReference type="PANTHER" id="PTHR10763:SF26">
    <property type="entry name" value="CELL DIVISION CONTROL PROTEIN 6 HOMOLOG"/>
    <property type="match status" value="1"/>
</dbReference>
<keyword evidence="2" id="KW-0235">DNA replication</keyword>
<dbReference type="RefSeq" id="WP_006672689.1">
    <property type="nucleotide sequence ID" value="NZ_AOMA01000085.1"/>
</dbReference>
<dbReference type="InterPro" id="IPR015163">
    <property type="entry name" value="Cdc6_C"/>
</dbReference>
<name>M0M023_9EURY</name>
<dbReference type="AlphaFoldDB" id="M0M023"/>
<accession>M0M023</accession>
<keyword evidence="8" id="KW-1185">Reference proteome</keyword>
<keyword evidence="7" id="KW-0132">Cell division</keyword>
<dbReference type="InterPro" id="IPR049945">
    <property type="entry name" value="AAA_22"/>
</dbReference>
<dbReference type="GO" id="GO:0051301">
    <property type="term" value="P:cell division"/>
    <property type="evidence" value="ECO:0007669"/>
    <property type="project" value="UniProtKB-KW"/>
</dbReference>
<evidence type="ECO:0000313" key="7">
    <source>
        <dbReference type="EMBL" id="EMA39162.1"/>
    </source>
</evidence>
<dbReference type="Gene3D" id="1.10.10.10">
    <property type="entry name" value="Winged helix-like DNA-binding domain superfamily/Winged helix DNA-binding domain"/>
    <property type="match status" value="1"/>
</dbReference>
<dbReference type="Pfam" id="PF09079">
    <property type="entry name" value="WHD_Cdc6"/>
    <property type="match status" value="1"/>
</dbReference>
<dbReference type="Gene3D" id="1.10.8.60">
    <property type="match status" value="1"/>
</dbReference>
<feature type="domain" description="AAA+ ATPase" evidence="5">
    <location>
        <begin position="36"/>
        <end position="179"/>
    </location>
</feature>
<evidence type="ECO:0000256" key="2">
    <source>
        <dbReference type="ARBA" id="ARBA00022705"/>
    </source>
</evidence>
<feature type="domain" description="Cdc6 C-terminal" evidence="6">
    <location>
        <begin position="263"/>
        <end position="335"/>
    </location>
</feature>
<dbReference type="PANTHER" id="PTHR10763">
    <property type="entry name" value="CELL DIVISION CONTROL PROTEIN 6-RELATED"/>
    <property type="match status" value="1"/>
</dbReference>
<proteinExistence type="inferred from homology"/>
<dbReference type="InterPro" id="IPR036390">
    <property type="entry name" value="WH_DNA-bd_sf"/>
</dbReference>
<dbReference type="InterPro" id="IPR027417">
    <property type="entry name" value="P-loop_NTPase"/>
</dbReference>
<evidence type="ECO:0000256" key="3">
    <source>
        <dbReference type="ARBA" id="ARBA00022741"/>
    </source>
</evidence>
<evidence type="ECO:0000256" key="4">
    <source>
        <dbReference type="ARBA" id="ARBA00022840"/>
    </source>
</evidence>
<dbReference type="OrthoDB" id="270161at2157"/>
<dbReference type="Proteomes" id="UP000011607">
    <property type="component" value="Unassembled WGS sequence"/>
</dbReference>
<dbReference type="STRING" id="1227454.C446_08836"/>
<dbReference type="InterPro" id="IPR003593">
    <property type="entry name" value="AAA+_ATPase"/>
</dbReference>
<dbReference type="InterPro" id="IPR050311">
    <property type="entry name" value="ORC1/CDC6"/>
</dbReference>
<evidence type="ECO:0000256" key="1">
    <source>
        <dbReference type="ARBA" id="ARBA00006184"/>
    </source>
</evidence>
<reference evidence="7 8" key="1">
    <citation type="journal article" date="2014" name="PLoS Genet.">
        <title>Phylogenetically driven sequencing of extremely halophilic archaea reveals strategies for static and dynamic osmo-response.</title>
        <authorList>
            <person name="Becker E.A."/>
            <person name="Seitzer P.M."/>
            <person name="Tritt A."/>
            <person name="Larsen D."/>
            <person name="Krusor M."/>
            <person name="Yao A.I."/>
            <person name="Wu D."/>
            <person name="Madern D."/>
            <person name="Eisen J.A."/>
            <person name="Darling A.E."/>
            <person name="Facciotti M.T."/>
        </authorList>
    </citation>
    <scope>NUCLEOTIDE SEQUENCE [LARGE SCALE GENOMIC DNA]</scope>
    <source>
        <strain evidence="7 8">JCM 10879</strain>
    </source>
</reference>
<dbReference type="CDD" id="cd08768">
    <property type="entry name" value="Cdc6_C"/>
    <property type="match status" value="1"/>
</dbReference>
<dbReference type="Gene3D" id="3.40.50.300">
    <property type="entry name" value="P-loop containing nucleotide triphosphate hydrolases"/>
    <property type="match status" value="1"/>
</dbReference>
<dbReference type="SMART" id="SM00382">
    <property type="entry name" value="AAA"/>
    <property type="match status" value="1"/>
</dbReference>
<dbReference type="SUPFAM" id="SSF52540">
    <property type="entry name" value="P-loop containing nucleoside triphosphate hydrolases"/>
    <property type="match status" value="1"/>
</dbReference>
<keyword evidence="4" id="KW-0067">ATP-binding</keyword>
<evidence type="ECO:0000313" key="8">
    <source>
        <dbReference type="Proteomes" id="UP000011607"/>
    </source>
</evidence>
<keyword evidence="7" id="KW-0131">Cell cycle</keyword>
<dbReference type="InterPro" id="IPR036388">
    <property type="entry name" value="WH-like_DNA-bd_sf"/>
</dbReference>
<dbReference type="GO" id="GO:0006260">
    <property type="term" value="P:DNA replication"/>
    <property type="evidence" value="ECO:0007669"/>
    <property type="project" value="UniProtKB-KW"/>
</dbReference>
<dbReference type="eggNOG" id="arCOG00467">
    <property type="taxonomic scope" value="Archaea"/>
</dbReference>
<dbReference type="GO" id="GO:0005524">
    <property type="term" value="F:ATP binding"/>
    <property type="evidence" value="ECO:0007669"/>
    <property type="project" value="UniProtKB-KW"/>
</dbReference>
<dbReference type="EMBL" id="AOMA01000085">
    <property type="protein sequence ID" value="EMA39162.1"/>
    <property type="molecule type" value="Genomic_DNA"/>
</dbReference>
<keyword evidence="3" id="KW-0547">Nucleotide-binding</keyword>
<organism evidence="7 8">
    <name type="scientific">Halobiforma nitratireducens JCM 10879</name>
    <dbReference type="NCBI Taxonomy" id="1227454"/>
    <lineage>
        <taxon>Archaea</taxon>
        <taxon>Methanobacteriati</taxon>
        <taxon>Methanobacteriota</taxon>
        <taxon>Stenosarchaea group</taxon>
        <taxon>Halobacteria</taxon>
        <taxon>Halobacteriales</taxon>
        <taxon>Natrialbaceae</taxon>
        <taxon>Halobiforma</taxon>
    </lineage>
</organism>
<evidence type="ECO:0000259" key="6">
    <source>
        <dbReference type="SMART" id="SM01074"/>
    </source>
</evidence>
<comment type="caution">
    <text evidence="7">The sequence shown here is derived from an EMBL/GenBank/DDBJ whole genome shotgun (WGS) entry which is preliminary data.</text>
</comment>
<dbReference type="GO" id="GO:0016887">
    <property type="term" value="F:ATP hydrolysis activity"/>
    <property type="evidence" value="ECO:0007669"/>
    <property type="project" value="InterPro"/>
</dbReference>
<comment type="similarity">
    <text evidence="1">Belongs to the CDC6/cdc18 family.</text>
</comment>
<protein>
    <submittedName>
        <fullName evidence="7">Cell division control protein cdc6-like protein</fullName>
    </submittedName>
</protein>
<gene>
    <name evidence="7" type="ORF">C446_08836</name>
</gene>
<dbReference type="SUPFAM" id="SSF46785">
    <property type="entry name" value="Winged helix' DNA-binding domain"/>
    <property type="match status" value="1"/>
</dbReference>
<evidence type="ECO:0000259" key="5">
    <source>
        <dbReference type="SMART" id="SM00382"/>
    </source>
</evidence>
<sequence>MMASNRCALLNPETDPPAILHRTDERNVLHRALTDPTQHLYLHGPRGTGKTLLVRDALDACAPAFHYLSCIPHDTQYKVLAELYARITDTDLSPGYHTAQLQQRLAQALHDTRIIVLDDLAFLLVNDGSDLLYFLSRLHRQTDLHIIGISAVHPGLTAVLDERTYSTFRPHRIALSPYTEDQVYRILEQRVDAALPSKTVDTAALEYIAATTVNLTVALHWLACAVAQRDEITVGAVQAVEQDAVRRYRDARLTPFTRHHKMLLAVIEHLTVDTETVTTGTVYEQYTAHCTEQGDDPLTSRRISDYLTHLELLGLIDVTHHDGGRTGKTREIRPVPLQDL</sequence>